<name>A0A9W6KQK6_9ACTN</name>
<gene>
    <name evidence="1" type="ORF">GCM10017581_054600</name>
</gene>
<dbReference type="RefSeq" id="WP_271189535.1">
    <property type="nucleotide sequence ID" value="NZ_BSFP01000037.1"/>
</dbReference>
<dbReference type="EMBL" id="BSFP01000037">
    <property type="protein sequence ID" value="GLL03714.1"/>
    <property type="molecule type" value="Genomic_DNA"/>
</dbReference>
<accession>A0A9W6KQK6</accession>
<reference evidence="1" key="1">
    <citation type="journal article" date="2014" name="Int. J. Syst. Evol. Microbiol.">
        <title>Complete genome sequence of Corynebacterium casei LMG S-19264T (=DSM 44701T), isolated from a smear-ripened cheese.</title>
        <authorList>
            <consortium name="US DOE Joint Genome Institute (JGI-PGF)"/>
            <person name="Walter F."/>
            <person name="Albersmeier A."/>
            <person name="Kalinowski J."/>
            <person name="Ruckert C."/>
        </authorList>
    </citation>
    <scope>NUCLEOTIDE SEQUENCE</scope>
    <source>
        <strain evidence="1">VKM Ac-1321</strain>
    </source>
</reference>
<evidence type="ECO:0000313" key="1">
    <source>
        <dbReference type="EMBL" id="GLL03714.1"/>
    </source>
</evidence>
<dbReference type="Proteomes" id="UP001143480">
    <property type="component" value="Unassembled WGS sequence"/>
</dbReference>
<reference evidence="1" key="2">
    <citation type="submission" date="2023-01" db="EMBL/GenBank/DDBJ databases">
        <authorList>
            <person name="Sun Q."/>
            <person name="Evtushenko L."/>
        </authorList>
    </citation>
    <scope>NUCLEOTIDE SEQUENCE</scope>
    <source>
        <strain evidence="1">VKM Ac-1321</strain>
    </source>
</reference>
<protein>
    <submittedName>
        <fullName evidence="1">Uncharacterized protein</fullName>
    </submittedName>
</protein>
<dbReference type="AlphaFoldDB" id="A0A9W6KQK6"/>
<sequence>MHVSRTAPTGRRRPLQPTRAVGTAVVCLPAGTRPADLAAAATATLAARGLATAGVLPYFRASTRRTGRLVDCWNGLTSGGPIGCLDLDGMRASAAAGAANVWRLWHQVVAGTRPAQPFWVFADKYAADPARYPLGKAQSDYLAQPRVLAMATHNAFPGQVCPLPPATLEAFQAGFGTYVNLASLAAIPGDGFAPQSGGWLSPRSQRLADILAYLSTANAHLTQMSGDAALVAVASPACQHLPSNLQEASYP</sequence>
<comment type="caution">
    <text evidence="1">The sequence shown here is derived from an EMBL/GenBank/DDBJ whole genome shotgun (WGS) entry which is preliminary data.</text>
</comment>
<keyword evidence="2" id="KW-1185">Reference proteome</keyword>
<proteinExistence type="predicted"/>
<evidence type="ECO:0000313" key="2">
    <source>
        <dbReference type="Proteomes" id="UP001143480"/>
    </source>
</evidence>
<organism evidence="1 2">
    <name type="scientific">Dactylosporangium matsuzakiense</name>
    <dbReference type="NCBI Taxonomy" id="53360"/>
    <lineage>
        <taxon>Bacteria</taxon>
        <taxon>Bacillati</taxon>
        <taxon>Actinomycetota</taxon>
        <taxon>Actinomycetes</taxon>
        <taxon>Micromonosporales</taxon>
        <taxon>Micromonosporaceae</taxon>
        <taxon>Dactylosporangium</taxon>
    </lineage>
</organism>